<sequence>MLISKAKLSRQKKSQYDQFCTECSIIDMCRTVVYEQIIEACRHNEKSQASSVDGGLAFFVFQVVARQCNYLVNDRFYYFRGGSMIFFRNWVSTLASAESFVAVTHSFNTREVSVM</sequence>
<organism evidence="1 3">
    <name type="scientific">Vibrio anguillarum</name>
    <name type="common">Listonella anguillarum</name>
    <dbReference type="NCBI Taxonomy" id="55601"/>
    <lineage>
        <taxon>Bacteria</taxon>
        <taxon>Pseudomonadati</taxon>
        <taxon>Pseudomonadota</taxon>
        <taxon>Gammaproteobacteria</taxon>
        <taxon>Vibrionales</taxon>
        <taxon>Vibrionaceae</taxon>
        <taxon>Vibrio</taxon>
    </lineage>
</organism>
<dbReference type="Proteomes" id="UP000722957">
    <property type="component" value="Unassembled WGS sequence"/>
</dbReference>
<dbReference type="EMBL" id="RDOM01000036">
    <property type="protein sequence ID" value="MBF4273083.1"/>
    <property type="molecule type" value="Genomic_DNA"/>
</dbReference>
<dbReference type="Proteomes" id="UP000726136">
    <property type="component" value="Unassembled WGS sequence"/>
</dbReference>
<comment type="caution">
    <text evidence="1">The sequence shown here is derived from an EMBL/GenBank/DDBJ whole genome shotgun (WGS) entry which is preliminary data.</text>
</comment>
<accession>A0A7U5W5Y6</accession>
<name>A0A7U5W5Y6_VIBAN</name>
<proteinExistence type="predicted"/>
<keyword evidence="4" id="KW-1185">Reference proteome</keyword>
<dbReference type="RefSeq" id="WP_011154676.1">
    <property type="nucleotide sequence ID" value="NZ_CP016266.1"/>
</dbReference>
<dbReference type="KEGG" id="vau:VANGNB10_67p019"/>
<evidence type="ECO:0000313" key="4">
    <source>
        <dbReference type="Proteomes" id="UP000726136"/>
    </source>
</evidence>
<evidence type="ECO:0000313" key="2">
    <source>
        <dbReference type="EMBL" id="MBF4375784.1"/>
    </source>
</evidence>
<reference evidence="3 4" key="1">
    <citation type="journal article" date="2021" name="PeerJ">
        <title>Analysis of 44 Vibrio anguillarum genomes reveals high genetic diversity.</title>
        <authorList>
            <person name="Hansen M.J."/>
            <person name="Dalsgaard I."/>
        </authorList>
    </citation>
    <scope>NUCLEOTIDE SEQUENCE [LARGE SCALE GENOMIC DNA]</scope>
    <source>
        <strain evidence="2 4">040915-1/1B</strain>
        <strain evidence="1 3">17-16730-2A</strain>
    </source>
</reference>
<dbReference type="AlphaFoldDB" id="A0A7U5W5Y6"/>
<protein>
    <submittedName>
        <fullName evidence="1">Uncharacterized protein</fullName>
    </submittedName>
</protein>
<dbReference type="EMBL" id="RDPI01000326">
    <property type="protein sequence ID" value="MBF4375784.1"/>
    <property type="molecule type" value="Genomic_DNA"/>
</dbReference>
<evidence type="ECO:0000313" key="1">
    <source>
        <dbReference type="EMBL" id="MBF4273083.1"/>
    </source>
</evidence>
<evidence type="ECO:0000313" key="3">
    <source>
        <dbReference type="Proteomes" id="UP000722957"/>
    </source>
</evidence>
<gene>
    <name evidence="1" type="ORF">EAY07_13795</name>
    <name evidence="2" type="ORF">EAY46_22590</name>
</gene>